<reference evidence="2 3" key="1">
    <citation type="journal article" date="2023" name="Insect Mol. Biol.">
        <title>Genome sequencing provides insights into the evolution of gene families encoding plant cell wall-degrading enzymes in longhorned beetles.</title>
        <authorList>
            <person name="Shin N.R."/>
            <person name="Okamura Y."/>
            <person name="Kirsch R."/>
            <person name="Pauchet Y."/>
        </authorList>
    </citation>
    <scope>NUCLEOTIDE SEQUENCE [LARGE SCALE GENOMIC DNA]</scope>
    <source>
        <strain evidence="2">EAD_L_NR</strain>
    </source>
</reference>
<evidence type="ECO:0000256" key="1">
    <source>
        <dbReference type="SAM" id="Phobius"/>
    </source>
</evidence>
<sequence length="81" mass="9262">MNRKAMAQEAYCPTAVEHIANIITHGIWIIPSFMGTLKLVNRSRDDNQLLSAVVYGFTLVSLFVISTFFHCVFYCNSFRIE</sequence>
<keyword evidence="3" id="KW-1185">Reference proteome</keyword>
<accession>A0AAV8VP31</accession>
<proteinExistence type="predicted"/>
<dbReference type="Proteomes" id="UP001159042">
    <property type="component" value="Unassembled WGS sequence"/>
</dbReference>
<comment type="caution">
    <text evidence="2">The sequence shown here is derived from an EMBL/GenBank/DDBJ whole genome shotgun (WGS) entry which is preliminary data.</text>
</comment>
<keyword evidence="1" id="KW-0472">Membrane</keyword>
<evidence type="ECO:0000313" key="2">
    <source>
        <dbReference type="EMBL" id="KAJ8916003.1"/>
    </source>
</evidence>
<evidence type="ECO:0000313" key="3">
    <source>
        <dbReference type="Proteomes" id="UP001159042"/>
    </source>
</evidence>
<keyword evidence="1" id="KW-1133">Transmembrane helix</keyword>
<name>A0AAV8VP31_9CUCU</name>
<feature type="transmembrane region" description="Helical" evidence="1">
    <location>
        <begin position="52"/>
        <end position="75"/>
    </location>
</feature>
<gene>
    <name evidence="2" type="ORF">NQ315_016681</name>
</gene>
<dbReference type="EMBL" id="JANEYG010000047">
    <property type="protein sequence ID" value="KAJ8916003.1"/>
    <property type="molecule type" value="Genomic_DNA"/>
</dbReference>
<protein>
    <submittedName>
        <fullName evidence="2">Uncharacterized protein</fullName>
    </submittedName>
</protein>
<keyword evidence="1" id="KW-0812">Transmembrane</keyword>
<organism evidence="2 3">
    <name type="scientific">Exocentrus adspersus</name>
    <dbReference type="NCBI Taxonomy" id="1586481"/>
    <lineage>
        <taxon>Eukaryota</taxon>
        <taxon>Metazoa</taxon>
        <taxon>Ecdysozoa</taxon>
        <taxon>Arthropoda</taxon>
        <taxon>Hexapoda</taxon>
        <taxon>Insecta</taxon>
        <taxon>Pterygota</taxon>
        <taxon>Neoptera</taxon>
        <taxon>Endopterygota</taxon>
        <taxon>Coleoptera</taxon>
        <taxon>Polyphaga</taxon>
        <taxon>Cucujiformia</taxon>
        <taxon>Chrysomeloidea</taxon>
        <taxon>Cerambycidae</taxon>
        <taxon>Lamiinae</taxon>
        <taxon>Acanthocinini</taxon>
        <taxon>Exocentrus</taxon>
    </lineage>
</organism>
<feature type="transmembrane region" description="Helical" evidence="1">
    <location>
        <begin position="20"/>
        <end position="40"/>
    </location>
</feature>
<dbReference type="AlphaFoldDB" id="A0AAV8VP31"/>